<dbReference type="OrthoDB" id="366608at2759"/>
<reference evidence="1 2" key="1">
    <citation type="journal article" date="2017" name="BMC Genomics">
        <title>Whole-genome assembly of Babesia ovata and comparative genomics between closely related pathogens.</title>
        <authorList>
            <person name="Yamagishi J."/>
            <person name="Asada M."/>
            <person name="Hakimi H."/>
            <person name="Tanaka T.Q."/>
            <person name="Sugimoto C."/>
            <person name="Kawazu S."/>
        </authorList>
    </citation>
    <scope>NUCLEOTIDE SEQUENCE [LARGE SCALE GENOMIC DNA]</scope>
    <source>
        <strain evidence="1 2">Miyake</strain>
    </source>
</reference>
<dbReference type="RefSeq" id="XP_028866341.1">
    <property type="nucleotide sequence ID" value="XM_029010508.1"/>
</dbReference>
<evidence type="ECO:0000313" key="2">
    <source>
        <dbReference type="Proteomes" id="UP000236319"/>
    </source>
</evidence>
<organism evidence="1 2">
    <name type="scientific">Babesia ovata</name>
    <dbReference type="NCBI Taxonomy" id="189622"/>
    <lineage>
        <taxon>Eukaryota</taxon>
        <taxon>Sar</taxon>
        <taxon>Alveolata</taxon>
        <taxon>Apicomplexa</taxon>
        <taxon>Aconoidasida</taxon>
        <taxon>Piroplasmida</taxon>
        <taxon>Babesiidae</taxon>
        <taxon>Babesia</taxon>
    </lineage>
</organism>
<sequence length="254" mass="28489">MVYTSLTEVPRNLKEAIDWLIALKGTDADNNINAMGAALYDFLAEQPVGLRRLPELEKIKPITRAFLMNEELRVEPFVKDLLGRFRRPMNKNYHILRHRLLIVNDSDYKNVIETERLKPRDMANGLGEVVFGCERLLHNIANSRKYVSSYSSEATWANSCSANEYACAAVLVGIAPMLYAGLRALRAAGSAATRDSSCDEDNRVGTVLEALGYPYPESRASLDMSGAEVRTAMKAVKLHVLEFIYDIAGFWAFY</sequence>
<dbReference type="AlphaFoldDB" id="A0A2H6KAT3"/>
<keyword evidence="2" id="KW-1185">Reference proteome</keyword>
<dbReference type="Proteomes" id="UP000236319">
    <property type="component" value="Unassembled WGS sequence"/>
</dbReference>
<comment type="caution">
    <text evidence="1">The sequence shown here is derived from an EMBL/GenBank/DDBJ whole genome shotgun (WGS) entry which is preliminary data.</text>
</comment>
<dbReference type="VEuPathDB" id="PiroplasmaDB:BOVATA_015910"/>
<evidence type="ECO:0000313" key="1">
    <source>
        <dbReference type="EMBL" id="GBE60098.1"/>
    </source>
</evidence>
<accession>A0A2H6KAT3</accession>
<proteinExistence type="predicted"/>
<name>A0A2H6KAT3_9APIC</name>
<gene>
    <name evidence="1" type="ORF">BOVATA_015910</name>
</gene>
<dbReference type="EMBL" id="BDSA01000002">
    <property type="protein sequence ID" value="GBE60098.1"/>
    <property type="molecule type" value="Genomic_DNA"/>
</dbReference>
<dbReference type="GeneID" id="39873868"/>
<protein>
    <submittedName>
        <fullName evidence="1">Uncharacterized protein</fullName>
    </submittedName>
</protein>